<dbReference type="AlphaFoldDB" id="A0A7R9KR64"/>
<gene>
    <name evidence="7" type="ORF">OSB1V03_LOCUS8023</name>
</gene>
<evidence type="ECO:0000313" key="7">
    <source>
        <dbReference type="EMBL" id="CAD7627597.1"/>
    </source>
</evidence>
<evidence type="ECO:0000256" key="1">
    <source>
        <dbReference type="ARBA" id="ARBA00007513"/>
    </source>
</evidence>
<reference evidence="7" key="1">
    <citation type="submission" date="2020-11" db="EMBL/GenBank/DDBJ databases">
        <authorList>
            <person name="Tran Van P."/>
        </authorList>
    </citation>
    <scope>NUCLEOTIDE SEQUENCE</scope>
</reference>
<keyword evidence="3" id="KW-0479">Metal-binding</keyword>
<proteinExistence type="inferred from homology"/>
<evidence type="ECO:0000313" key="8">
    <source>
        <dbReference type="Proteomes" id="UP000759131"/>
    </source>
</evidence>
<dbReference type="Pfam" id="PF00210">
    <property type="entry name" value="Ferritin"/>
    <property type="match status" value="1"/>
</dbReference>
<dbReference type="InterPro" id="IPR012347">
    <property type="entry name" value="Ferritin-like"/>
</dbReference>
<keyword evidence="5" id="KW-0802">TPR repeat</keyword>
<dbReference type="PANTHER" id="PTHR16091:SF1">
    <property type="entry name" value="TETRATRICOPEPTIDE REPEAT PROTEIN 17"/>
    <property type="match status" value="1"/>
</dbReference>
<dbReference type="GO" id="GO:0015629">
    <property type="term" value="C:actin cytoskeleton"/>
    <property type="evidence" value="ECO:0007669"/>
    <property type="project" value="TreeGrafter"/>
</dbReference>
<dbReference type="GO" id="GO:0006879">
    <property type="term" value="P:intracellular iron ion homeostasis"/>
    <property type="evidence" value="ECO:0007669"/>
    <property type="project" value="UniProtKB-KW"/>
</dbReference>
<comment type="similarity">
    <text evidence="1">Belongs to the ferritin family.</text>
</comment>
<organism evidence="7">
    <name type="scientific">Medioppia subpectinata</name>
    <dbReference type="NCBI Taxonomy" id="1979941"/>
    <lineage>
        <taxon>Eukaryota</taxon>
        <taxon>Metazoa</taxon>
        <taxon>Ecdysozoa</taxon>
        <taxon>Arthropoda</taxon>
        <taxon>Chelicerata</taxon>
        <taxon>Arachnida</taxon>
        <taxon>Acari</taxon>
        <taxon>Acariformes</taxon>
        <taxon>Sarcoptiformes</taxon>
        <taxon>Oribatida</taxon>
        <taxon>Brachypylina</taxon>
        <taxon>Oppioidea</taxon>
        <taxon>Oppiidae</taxon>
        <taxon>Medioppia</taxon>
    </lineage>
</organism>
<sequence length="511" mass="57243">MASSQPRQNFAAEVEACINKQINLELYASYCYLSMAYYFDRDDVALPGFYKFFAKQSDEERTHASRLMKYQNKRGGRIVLQSVEKPSLDDWGSGIDAMQAALNLEKTVNQMFQLRRPYDLMSLLHQEKRADKLAAIKNQLIQQKEEIESDSTANNDESEEDVEQLVGNNFVNIVAIDSRPEKHEPNCSQIMPMDFSMSSFEHLPSVRDRRSLQIDPESEIHTTITNLEDIGDYGDAVYEALKQNSSSWLLYTMASFYWRAVGNAGESIECLRRAIHLTPYQYRHIPLVSLGNVLHRSKSSEEAAIVIHAAIDVAPDATISHYTLGNIYAVMADYNKSVICFDNVLKLDPEFEEAKLRKYAVLCHNRVEKALKAQHDTLQKTLEELQGYQKQQELWLHYQQKLLSEQAPPGTLLEQRLHYREYKIREIIDSTNRGHKNGAQILHSGGGNGVVGSASGGNSNTHSLNGVAESAAAAAAACVTVDANGVNAKKGNAGDCHMVPILIPITFVPPS</sequence>
<evidence type="ECO:0000259" key="6">
    <source>
        <dbReference type="PROSITE" id="PS50905"/>
    </source>
</evidence>
<dbReference type="InterPro" id="IPR019734">
    <property type="entry name" value="TPR_rpt"/>
</dbReference>
<dbReference type="SUPFAM" id="SSF48452">
    <property type="entry name" value="TPR-like"/>
    <property type="match status" value="1"/>
</dbReference>
<dbReference type="InterPro" id="IPR009078">
    <property type="entry name" value="Ferritin-like_SF"/>
</dbReference>
<dbReference type="Proteomes" id="UP000759131">
    <property type="component" value="Unassembled WGS sequence"/>
</dbReference>
<evidence type="ECO:0000256" key="2">
    <source>
        <dbReference type="ARBA" id="ARBA00022434"/>
    </source>
</evidence>
<evidence type="ECO:0000256" key="5">
    <source>
        <dbReference type="PROSITE-ProRule" id="PRU00339"/>
    </source>
</evidence>
<dbReference type="EMBL" id="OC859449">
    <property type="protein sequence ID" value="CAD7627597.1"/>
    <property type="molecule type" value="Genomic_DNA"/>
</dbReference>
<dbReference type="InterPro" id="IPR052630">
    <property type="entry name" value="TTC17"/>
</dbReference>
<protein>
    <recommendedName>
        <fullName evidence="6">Ferritin-like diiron domain-containing protein</fullName>
    </recommendedName>
</protein>
<dbReference type="PROSITE" id="PS50905">
    <property type="entry name" value="FERRITIN_LIKE"/>
    <property type="match status" value="1"/>
</dbReference>
<name>A0A7R9KR64_9ACAR</name>
<feature type="domain" description="Ferritin-like diiron" evidence="6">
    <location>
        <begin position="8"/>
        <end position="161"/>
    </location>
</feature>
<dbReference type="GO" id="GO:0008199">
    <property type="term" value="F:ferric iron binding"/>
    <property type="evidence" value="ECO:0007669"/>
    <property type="project" value="InterPro"/>
</dbReference>
<dbReference type="SMART" id="SM00028">
    <property type="entry name" value="TPR"/>
    <property type="match status" value="2"/>
</dbReference>
<dbReference type="GO" id="GO:0005737">
    <property type="term" value="C:cytoplasm"/>
    <property type="evidence" value="ECO:0007669"/>
    <property type="project" value="TreeGrafter"/>
</dbReference>
<keyword evidence="4" id="KW-0408">Iron</keyword>
<dbReference type="PANTHER" id="PTHR16091">
    <property type="entry name" value="TTC17 PROTEIN"/>
    <property type="match status" value="1"/>
</dbReference>
<keyword evidence="8" id="KW-1185">Reference proteome</keyword>
<dbReference type="CDD" id="cd01056">
    <property type="entry name" value="Euk_Ferritin"/>
    <property type="match status" value="1"/>
</dbReference>
<evidence type="ECO:0000256" key="4">
    <source>
        <dbReference type="ARBA" id="ARBA00023004"/>
    </source>
</evidence>
<dbReference type="SUPFAM" id="SSF47240">
    <property type="entry name" value="Ferritin-like"/>
    <property type="match status" value="1"/>
</dbReference>
<evidence type="ECO:0000256" key="3">
    <source>
        <dbReference type="ARBA" id="ARBA00022723"/>
    </source>
</evidence>
<dbReference type="Pfam" id="PF13181">
    <property type="entry name" value="TPR_8"/>
    <property type="match status" value="1"/>
</dbReference>
<dbReference type="Gene3D" id="1.20.1260.10">
    <property type="match status" value="1"/>
</dbReference>
<dbReference type="FunFam" id="1.20.1260.10:FF:000002">
    <property type="entry name" value="Ferritin, mitochondrial"/>
    <property type="match status" value="1"/>
</dbReference>
<dbReference type="OrthoDB" id="2115703at2759"/>
<dbReference type="InterPro" id="IPR009040">
    <property type="entry name" value="Ferritin-like_diiron"/>
</dbReference>
<dbReference type="InterPro" id="IPR008331">
    <property type="entry name" value="Ferritin_DPS_dom"/>
</dbReference>
<feature type="repeat" description="TPR" evidence="5">
    <location>
        <begin position="318"/>
        <end position="351"/>
    </location>
</feature>
<dbReference type="InterPro" id="IPR011990">
    <property type="entry name" value="TPR-like_helical_dom_sf"/>
</dbReference>
<dbReference type="Gene3D" id="1.25.40.10">
    <property type="entry name" value="Tetratricopeptide repeat domain"/>
    <property type="match status" value="1"/>
</dbReference>
<keyword evidence="2" id="KW-0409">Iron storage</keyword>
<accession>A0A7R9KR64</accession>
<dbReference type="EMBL" id="CAJPIZ010004874">
    <property type="protein sequence ID" value="CAG2108027.1"/>
    <property type="molecule type" value="Genomic_DNA"/>
</dbReference>
<dbReference type="GO" id="GO:0030041">
    <property type="term" value="P:actin filament polymerization"/>
    <property type="evidence" value="ECO:0007669"/>
    <property type="project" value="TreeGrafter"/>
</dbReference>
<dbReference type="PROSITE" id="PS50005">
    <property type="entry name" value="TPR"/>
    <property type="match status" value="1"/>
</dbReference>